<proteinExistence type="predicted"/>
<evidence type="ECO:0000313" key="3">
    <source>
        <dbReference type="Proteomes" id="UP000221024"/>
    </source>
</evidence>
<dbReference type="Proteomes" id="UP000221024">
    <property type="component" value="Unassembled WGS sequence"/>
</dbReference>
<organism evidence="2 3">
    <name type="scientific">Longimonas halophila</name>
    <dbReference type="NCBI Taxonomy" id="1469170"/>
    <lineage>
        <taxon>Bacteria</taxon>
        <taxon>Pseudomonadati</taxon>
        <taxon>Rhodothermota</taxon>
        <taxon>Rhodothermia</taxon>
        <taxon>Rhodothermales</taxon>
        <taxon>Salisaetaceae</taxon>
        <taxon>Longimonas</taxon>
    </lineage>
</organism>
<keyword evidence="3" id="KW-1185">Reference proteome</keyword>
<dbReference type="OrthoDB" id="1493708at2"/>
<dbReference type="InterPro" id="IPR026444">
    <property type="entry name" value="Secre_tail"/>
</dbReference>
<evidence type="ECO:0000313" key="2">
    <source>
        <dbReference type="EMBL" id="PEN06169.1"/>
    </source>
</evidence>
<gene>
    <name evidence="2" type="ORF">CRI93_10090</name>
</gene>
<name>A0A2H3P3T4_9BACT</name>
<comment type="caution">
    <text evidence="2">The sequence shown here is derived from an EMBL/GenBank/DDBJ whole genome shotgun (WGS) entry which is preliminary data.</text>
</comment>
<sequence length="617" mass="65161">ITIVNNELAVDAGVASITGSPDFNVQNRFTGTDGAGNDAGWRLLSAPRAGMDSDEIGQTLPQASSGSILYTWDGAAQNFVPQDLTSTNNLPAGEGFFLYLFDIAGRDQIDANPGSTCGSGSACIQTEGPLSFADPVSDAFGTASVDVAIADEDNPTATEAGYVLGNPFAQSFDVGNLVVSSRNSDVIGTEGQFVASVQVWNPQDGQFEVINADPNLDTAVAPWQGFWVLRTSTSSLDLETLTFESSGRTTGAPFIPAKSMQPTSVESGILDVTMEVEDGSGALIASSEASIYARSGATLGDDVYDAPRITPPNASYAQVSFVQSSDQRRQAQYSVPYDLDEHVEIPLHAEGVGLSGTATISTDDWTNIPSDWALTLEDTETGAQVPLVPGETYTFDLSDSGSGSGGIGGGVQGDAVDNPRFIVRAGPEAPLPVELTTFEGQSDGQAAVLSWTTASETNNAGFRIQQQMESGTYETIEFVEGAGTTDAPQSYQIRVDDLSYGSHTFRIEQVDIDGTATLSDPVEVQVRLQDDMALTPVAPNPVRGQGTVELTVRETQSVTATVYDALGRRVRTLHDGEIAGQRPETLTIDTATLASGTYFLRVQGEDAMQTTRFVVVR</sequence>
<feature type="domain" description="Secretion system C-terminal sorting" evidence="1">
    <location>
        <begin position="539"/>
        <end position="615"/>
    </location>
</feature>
<evidence type="ECO:0000259" key="1">
    <source>
        <dbReference type="Pfam" id="PF18962"/>
    </source>
</evidence>
<reference evidence="2 3" key="1">
    <citation type="submission" date="2017-10" db="EMBL/GenBank/DDBJ databases">
        <title>Draft genome of Longimonas halophila.</title>
        <authorList>
            <person name="Goh K.M."/>
            <person name="Shamsir M.S."/>
            <person name="Lim S.W."/>
        </authorList>
    </citation>
    <scope>NUCLEOTIDE SEQUENCE [LARGE SCALE GENOMIC DNA]</scope>
    <source>
        <strain evidence="2 3">KCTC 42399</strain>
    </source>
</reference>
<protein>
    <recommendedName>
        <fullName evidence="1">Secretion system C-terminal sorting domain-containing protein</fullName>
    </recommendedName>
</protein>
<dbReference type="NCBIfam" id="TIGR04183">
    <property type="entry name" value="Por_Secre_tail"/>
    <property type="match status" value="1"/>
</dbReference>
<accession>A0A2H3P3T4</accession>
<dbReference type="Pfam" id="PF18962">
    <property type="entry name" value="Por_Secre_tail"/>
    <property type="match status" value="1"/>
</dbReference>
<dbReference type="EMBL" id="PDEP01000009">
    <property type="protein sequence ID" value="PEN06169.1"/>
    <property type="molecule type" value="Genomic_DNA"/>
</dbReference>
<dbReference type="RefSeq" id="WP_141491660.1">
    <property type="nucleotide sequence ID" value="NZ_PDEP01000009.1"/>
</dbReference>
<dbReference type="AlphaFoldDB" id="A0A2H3P3T4"/>
<feature type="non-terminal residue" evidence="2">
    <location>
        <position position="1"/>
    </location>
</feature>